<organism evidence="2 3">
    <name type="scientific">Cryobacterium arcticum</name>
    <dbReference type="NCBI Taxonomy" id="670052"/>
    <lineage>
        <taxon>Bacteria</taxon>
        <taxon>Bacillati</taxon>
        <taxon>Actinomycetota</taxon>
        <taxon>Actinomycetes</taxon>
        <taxon>Micrococcales</taxon>
        <taxon>Microbacteriaceae</taxon>
        <taxon>Cryobacterium</taxon>
    </lineage>
</organism>
<proteinExistence type="predicted"/>
<dbReference type="AlphaFoldDB" id="A0A1B1BQH4"/>
<keyword evidence="2" id="KW-0436">Ligase</keyword>
<evidence type="ECO:0000259" key="1">
    <source>
        <dbReference type="Pfam" id="PF25355"/>
    </source>
</evidence>
<dbReference type="EMBL" id="CP016282">
    <property type="protein sequence ID" value="ANP74633.1"/>
    <property type="molecule type" value="Genomic_DNA"/>
</dbReference>
<keyword evidence="3" id="KW-1185">Reference proteome</keyword>
<evidence type="ECO:0000313" key="3">
    <source>
        <dbReference type="Proteomes" id="UP000092582"/>
    </source>
</evidence>
<name>A0A1B1BQH4_9MICO</name>
<dbReference type="RefSeq" id="WP_066598547.1">
    <property type="nucleotide sequence ID" value="NZ_CP016282.1"/>
</dbReference>
<reference evidence="2 3" key="1">
    <citation type="submission" date="2016-06" db="EMBL/GenBank/DDBJ databases">
        <title>Genome sequencing of Cryobacterium arcticum PAMC 27867.</title>
        <authorList>
            <person name="Lee J."/>
            <person name="Kim O.-S."/>
        </authorList>
    </citation>
    <scope>NUCLEOTIDE SEQUENCE [LARGE SCALE GENOMIC DNA]</scope>
    <source>
        <strain evidence="2 3">PAMC 27867</strain>
    </source>
</reference>
<dbReference type="KEGG" id="cart:PA27867_3716"/>
<sequence length="106" mass="11628">MGKFIYGSPAISVDIDDRTLAHLKVVIVAKLRRGESFAFSWEKSKDSGSGHSSIWLNPAVPLDFEFSGKREPSLNRAWIDELVQVANTPAGLRILPEPPDLPPATT</sequence>
<evidence type="ECO:0000313" key="2">
    <source>
        <dbReference type="EMBL" id="ANP74633.1"/>
    </source>
</evidence>
<dbReference type="GO" id="GO:0016874">
    <property type="term" value="F:ligase activity"/>
    <property type="evidence" value="ECO:0007669"/>
    <property type="project" value="UniProtKB-KW"/>
</dbReference>
<protein>
    <submittedName>
        <fullName evidence="2">ATP-dependent DNA ligase</fullName>
    </submittedName>
</protein>
<dbReference type="Proteomes" id="UP000092582">
    <property type="component" value="Chromosome 1"/>
</dbReference>
<dbReference type="InterPro" id="IPR057204">
    <property type="entry name" value="DUF7882"/>
</dbReference>
<accession>A0A1B1BQH4</accession>
<gene>
    <name evidence="2" type="ORF">PA27867_3716</name>
</gene>
<dbReference type="Pfam" id="PF25355">
    <property type="entry name" value="DUF7882"/>
    <property type="match status" value="1"/>
</dbReference>
<dbReference type="OrthoDB" id="5123855at2"/>
<feature type="domain" description="DUF7882" evidence="1">
    <location>
        <begin position="1"/>
        <end position="97"/>
    </location>
</feature>
<dbReference type="STRING" id="670052.PA27867_3716"/>